<gene>
    <name evidence="2" type="ORF">LCGC14_1564930</name>
</gene>
<keyword evidence="1" id="KW-1133">Transmembrane helix</keyword>
<keyword evidence="1" id="KW-0472">Membrane</keyword>
<sequence length="61" mass="7209">MNGTEKDYFDVKIQHIDRKLQEIHDDVLVIQTERKMERRFMVVLAGAIAFVVSTLTGLFWR</sequence>
<accession>A0A0F9J7K6</accession>
<reference evidence="2" key="1">
    <citation type="journal article" date="2015" name="Nature">
        <title>Complex archaea that bridge the gap between prokaryotes and eukaryotes.</title>
        <authorList>
            <person name="Spang A."/>
            <person name="Saw J.H."/>
            <person name="Jorgensen S.L."/>
            <person name="Zaremba-Niedzwiedzka K."/>
            <person name="Martijn J."/>
            <person name="Lind A.E."/>
            <person name="van Eijk R."/>
            <person name="Schleper C."/>
            <person name="Guy L."/>
            <person name="Ettema T.J."/>
        </authorList>
    </citation>
    <scope>NUCLEOTIDE SEQUENCE</scope>
</reference>
<comment type="caution">
    <text evidence="2">The sequence shown here is derived from an EMBL/GenBank/DDBJ whole genome shotgun (WGS) entry which is preliminary data.</text>
</comment>
<proteinExistence type="predicted"/>
<evidence type="ECO:0000313" key="2">
    <source>
        <dbReference type="EMBL" id="KKM35353.1"/>
    </source>
</evidence>
<name>A0A0F9J7K6_9ZZZZ</name>
<feature type="transmembrane region" description="Helical" evidence="1">
    <location>
        <begin position="40"/>
        <end position="60"/>
    </location>
</feature>
<protein>
    <submittedName>
        <fullName evidence="2">Uncharacterized protein</fullName>
    </submittedName>
</protein>
<keyword evidence="1" id="KW-0812">Transmembrane</keyword>
<evidence type="ECO:0000256" key="1">
    <source>
        <dbReference type="SAM" id="Phobius"/>
    </source>
</evidence>
<dbReference type="AlphaFoldDB" id="A0A0F9J7K6"/>
<dbReference type="EMBL" id="LAZR01012128">
    <property type="protein sequence ID" value="KKM35353.1"/>
    <property type="molecule type" value="Genomic_DNA"/>
</dbReference>
<organism evidence="2">
    <name type="scientific">marine sediment metagenome</name>
    <dbReference type="NCBI Taxonomy" id="412755"/>
    <lineage>
        <taxon>unclassified sequences</taxon>
        <taxon>metagenomes</taxon>
        <taxon>ecological metagenomes</taxon>
    </lineage>
</organism>